<dbReference type="PANTHER" id="PTHR35280:SF1">
    <property type="entry name" value="F17L21.9"/>
    <property type="match status" value="1"/>
</dbReference>
<evidence type="ECO:0000256" key="1">
    <source>
        <dbReference type="SAM" id="MobiDB-lite"/>
    </source>
</evidence>
<protein>
    <submittedName>
        <fullName evidence="2">Uncharacterized protein</fullName>
    </submittedName>
</protein>
<feature type="compositionally biased region" description="Basic and acidic residues" evidence="1">
    <location>
        <begin position="52"/>
        <end position="74"/>
    </location>
</feature>
<feature type="region of interest" description="Disordered" evidence="1">
    <location>
        <begin position="1"/>
        <end position="35"/>
    </location>
</feature>
<comment type="caution">
    <text evidence="2">The sequence shown here is derived from an EMBL/GenBank/DDBJ whole genome shotgun (WGS) entry which is preliminary data.</text>
</comment>
<dbReference type="EMBL" id="WHWC01000005">
    <property type="protein sequence ID" value="KAG8383307.1"/>
    <property type="molecule type" value="Genomic_DNA"/>
</dbReference>
<proteinExistence type="predicted"/>
<dbReference type="Proteomes" id="UP000826271">
    <property type="component" value="Unassembled WGS sequence"/>
</dbReference>
<dbReference type="PANTHER" id="PTHR35280">
    <property type="entry name" value="F17L21.9"/>
    <property type="match status" value="1"/>
</dbReference>
<accession>A0AAV6XRK8</accession>
<gene>
    <name evidence="2" type="ORF">BUALT_Bualt05G0171100</name>
</gene>
<evidence type="ECO:0000313" key="2">
    <source>
        <dbReference type="EMBL" id="KAG8383307.1"/>
    </source>
</evidence>
<sequence length="199" mass="22387">MDEEEEQEIGPKSSDGRYVVMVDEEDNEKATGRRRQRQLLSELISQLESLEEDKINVAEESKQEEANPEEKPSSEIEASTSEVDKGNCSNEEIMKELKNVKRQNTITHCLVTAMIVLTLAWQLSEVSLILKIKDGLTNPFKSVGGILKGFLKKRTVINVQDAIKNASGMQNQVIEPPELKIPEFPNLELPGFDTSEDEE</sequence>
<evidence type="ECO:0000313" key="3">
    <source>
        <dbReference type="Proteomes" id="UP000826271"/>
    </source>
</evidence>
<name>A0AAV6XRK8_9LAMI</name>
<keyword evidence="3" id="KW-1185">Reference proteome</keyword>
<organism evidence="2 3">
    <name type="scientific">Buddleja alternifolia</name>
    <dbReference type="NCBI Taxonomy" id="168488"/>
    <lineage>
        <taxon>Eukaryota</taxon>
        <taxon>Viridiplantae</taxon>
        <taxon>Streptophyta</taxon>
        <taxon>Embryophyta</taxon>
        <taxon>Tracheophyta</taxon>
        <taxon>Spermatophyta</taxon>
        <taxon>Magnoliopsida</taxon>
        <taxon>eudicotyledons</taxon>
        <taxon>Gunneridae</taxon>
        <taxon>Pentapetalae</taxon>
        <taxon>asterids</taxon>
        <taxon>lamiids</taxon>
        <taxon>Lamiales</taxon>
        <taxon>Scrophulariaceae</taxon>
        <taxon>Buddlejeae</taxon>
        <taxon>Buddleja</taxon>
    </lineage>
</organism>
<feature type="region of interest" description="Disordered" evidence="1">
    <location>
        <begin position="52"/>
        <end position="87"/>
    </location>
</feature>
<dbReference type="AlphaFoldDB" id="A0AAV6XRK8"/>
<reference evidence="2" key="1">
    <citation type="submission" date="2019-10" db="EMBL/GenBank/DDBJ databases">
        <authorList>
            <person name="Zhang R."/>
            <person name="Pan Y."/>
            <person name="Wang J."/>
            <person name="Ma R."/>
            <person name="Yu S."/>
        </authorList>
    </citation>
    <scope>NUCLEOTIDE SEQUENCE</scope>
    <source>
        <strain evidence="2">LA-IB0</strain>
        <tissue evidence="2">Leaf</tissue>
    </source>
</reference>